<keyword evidence="9 10" id="KW-0807">Transducer</keyword>
<evidence type="ECO:0000256" key="4">
    <source>
        <dbReference type="ARBA" id="ARBA00022692"/>
    </source>
</evidence>
<dbReference type="GO" id="GO:0007165">
    <property type="term" value="P:signal transduction"/>
    <property type="evidence" value="ECO:0007669"/>
    <property type="project" value="UniProtKB-KW"/>
</dbReference>
<evidence type="ECO:0000256" key="8">
    <source>
        <dbReference type="ARBA" id="ARBA00023170"/>
    </source>
</evidence>
<evidence type="ECO:0000256" key="5">
    <source>
        <dbReference type="ARBA" id="ARBA00022725"/>
    </source>
</evidence>
<comment type="subcellular location">
    <subcellularLocation>
        <location evidence="1 10">Cell membrane</location>
        <topology evidence="1 10">Multi-pass membrane protein</topology>
    </subcellularLocation>
</comment>
<dbReference type="PANTHER" id="PTHR21137">
    <property type="entry name" value="ODORANT RECEPTOR"/>
    <property type="match status" value="1"/>
</dbReference>
<evidence type="ECO:0000256" key="9">
    <source>
        <dbReference type="ARBA" id="ARBA00023224"/>
    </source>
</evidence>
<feature type="transmembrane region" description="Helical" evidence="10">
    <location>
        <begin position="309"/>
        <end position="327"/>
    </location>
</feature>
<feature type="transmembrane region" description="Helical" evidence="10">
    <location>
        <begin position="203"/>
        <end position="225"/>
    </location>
</feature>
<keyword evidence="2" id="KW-1003">Cell membrane</keyword>
<dbReference type="GO" id="GO:0004984">
    <property type="term" value="F:olfactory receptor activity"/>
    <property type="evidence" value="ECO:0007669"/>
    <property type="project" value="InterPro"/>
</dbReference>
<name>A0A8J2QQV0_9NEOP</name>
<evidence type="ECO:0000256" key="2">
    <source>
        <dbReference type="ARBA" id="ARBA00022475"/>
    </source>
</evidence>
<dbReference type="EMBL" id="CAKASE010000061">
    <property type="protein sequence ID" value="CAG9568550.1"/>
    <property type="molecule type" value="Genomic_DNA"/>
</dbReference>
<keyword evidence="8 10" id="KW-0675">Receptor</keyword>
<evidence type="ECO:0000313" key="12">
    <source>
        <dbReference type="Proteomes" id="UP000789524"/>
    </source>
</evidence>
<reference evidence="11" key="1">
    <citation type="submission" date="2021-09" db="EMBL/GenBank/DDBJ databases">
        <authorList>
            <person name="Martin H S."/>
        </authorList>
    </citation>
    <scope>NUCLEOTIDE SEQUENCE</scope>
</reference>
<keyword evidence="3 10" id="KW-0716">Sensory transduction</keyword>
<keyword evidence="12" id="KW-1185">Reference proteome</keyword>
<dbReference type="GO" id="GO:0005886">
    <property type="term" value="C:plasma membrane"/>
    <property type="evidence" value="ECO:0007669"/>
    <property type="project" value="UniProtKB-SubCell"/>
</dbReference>
<dbReference type="InterPro" id="IPR004117">
    <property type="entry name" value="7tm6_olfct_rcpt"/>
</dbReference>
<dbReference type="OrthoDB" id="6597368at2759"/>
<feature type="transmembrane region" description="Helical" evidence="10">
    <location>
        <begin position="276"/>
        <end position="297"/>
    </location>
</feature>
<evidence type="ECO:0000256" key="10">
    <source>
        <dbReference type="RuleBase" id="RU351113"/>
    </source>
</evidence>
<keyword evidence="5 10" id="KW-0552">Olfaction</keyword>
<evidence type="ECO:0000256" key="1">
    <source>
        <dbReference type="ARBA" id="ARBA00004651"/>
    </source>
</evidence>
<feature type="transmembrane region" description="Helical" evidence="10">
    <location>
        <begin position="42"/>
        <end position="64"/>
    </location>
</feature>
<evidence type="ECO:0000256" key="7">
    <source>
        <dbReference type="ARBA" id="ARBA00023136"/>
    </source>
</evidence>
<comment type="caution">
    <text evidence="10">Lacks conserved residue(s) required for the propagation of feature annotation.</text>
</comment>
<keyword evidence="6 10" id="KW-1133">Transmembrane helix</keyword>
<accession>A0A8J2QQV0</accession>
<dbReference type="PANTHER" id="PTHR21137:SF35">
    <property type="entry name" value="ODORANT RECEPTOR 19A-RELATED"/>
    <property type="match status" value="1"/>
</dbReference>
<organism evidence="11 12">
    <name type="scientific">Danaus chrysippus</name>
    <name type="common">African queen</name>
    <dbReference type="NCBI Taxonomy" id="151541"/>
    <lineage>
        <taxon>Eukaryota</taxon>
        <taxon>Metazoa</taxon>
        <taxon>Ecdysozoa</taxon>
        <taxon>Arthropoda</taxon>
        <taxon>Hexapoda</taxon>
        <taxon>Insecta</taxon>
        <taxon>Pterygota</taxon>
        <taxon>Neoptera</taxon>
        <taxon>Endopterygota</taxon>
        <taxon>Lepidoptera</taxon>
        <taxon>Glossata</taxon>
        <taxon>Ditrysia</taxon>
        <taxon>Papilionoidea</taxon>
        <taxon>Nymphalidae</taxon>
        <taxon>Danainae</taxon>
        <taxon>Danaini</taxon>
        <taxon>Danaina</taxon>
        <taxon>Danaus</taxon>
        <taxon>Anosia</taxon>
    </lineage>
</organism>
<dbReference type="GO" id="GO:0005549">
    <property type="term" value="F:odorant binding"/>
    <property type="evidence" value="ECO:0007669"/>
    <property type="project" value="InterPro"/>
</dbReference>
<comment type="similarity">
    <text evidence="10">Belongs to the insect chemoreceptor superfamily. Heteromeric odorant receptor channel (TC 1.A.69) family.</text>
</comment>
<evidence type="ECO:0000313" key="11">
    <source>
        <dbReference type="EMBL" id="CAG9568550.1"/>
    </source>
</evidence>
<keyword evidence="4 10" id="KW-0812">Transmembrane</keyword>
<protein>
    <recommendedName>
        <fullName evidence="10">Odorant receptor</fullName>
    </recommendedName>
</protein>
<evidence type="ECO:0000256" key="3">
    <source>
        <dbReference type="ARBA" id="ARBA00022606"/>
    </source>
</evidence>
<feature type="transmembrane region" description="Helical" evidence="10">
    <location>
        <begin position="76"/>
        <end position="95"/>
    </location>
</feature>
<dbReference type="Pfam" id="PF02949">
    <property type="entry name" value="7tm_6"/>
    <property type="match status" value="1"/>
</dbReference>
<dbReference type="Proteomes" id="UP000789524">
    <property type="component" value="Unassembled WGS sequence"/>
</dbReference>
<evidence type="ECO:0000256" key="6">
    <source>
        <dbReference type="ARBA" id="ARBA00022989"/>
    </source>
</evidence>
<feature type="transmembrane region" description="Helical" evidence="10">
    <location>
        <begin position="134"/>
        <end position="156"/>
    </location>
</feature>
<proteinExistence type="inferred from homology"/>
<gene>
    <name evidence="11" type="ORF">DCHRY22_LOCUS8420</name>
</gene>
<comment type="caution">
    <text evidence="11">The sequence shown here is derived from an EMBL/GenBank/DDBJ whole genome shotgun (WGS) entry which is preliminary data.</text>
</comment>
<sequence length="400" mass="46696">MTSTIQGLLQKLEDPKRPLLGPTIKWLKLYGLILPRTRKGKMIYLSILTVMGLFIISEYVDMIIMRNDVNHLLLNFKYSMLSSVNVIKVITMYAWHKHWMGIFKFTTRVDIERRNSPDPFYRETVRKYTKYCRIITYIYWFLGYCTVIMIVVQPAAKYLLSSTYRQNVKDGTEKFLEVVNSWTPFDKTTMSGYLISNIIQGVASLYSGGWITSYDTNAFVLMIFFRGELELLRRDCQSLFGTEENPVTKEEALKRIDHCHQRHNDILKYFRLFDSCLSPIMLLYVIVCSVMLCATTVQLTTESSAMQKLITFQYLMFGVSQVFIYCWHSNDVFYVSQDLMLGPYESYWFARTLSEQKNLHLLAGQLNKQIVLTAGPFSYINLATFINILKGAYSYYTLLN</sequence>
<dbReference type="AlphaFoldDB" id="A0A8J2QQV0"/>
<keyword evidence="7 10" id="KW-0472">Membrane</keyword>